<dbReference type="EMBL" id="CAXHTB010000010">
    <property type="protein sequence ID" value="CAL0313768.1"/>
    <property type="molecule type" value="Genomic_DNA"/>
</dbReference>
<evidence type="ECO:0000313" key="1">
    <source>
        <dbReference type="EMBL" id="CAL0313768.1"/>
    </source>
</evidence>
<protein>
    <submittedName>
        <fullName evidence="1">Uncharacterized protein</fullName>
    </submittedName>
</protein>
<proteinExistence type="predicted"/>
<accession>A0AAV1WWR1</accession>
<keyword evidence="2" id="KW-1185">Reference proteome</keyword>
<organism evidence="1 2">
    <name type="scientific">Lupinus luteus</name>
    <name type="common">European yellow lupine</name>
    <dbReference type="NCBI Taxonomy" id="3873"/>
    <lineage>
        <taxon>Eukaryota</taxon>
        <taxon>Viridiplantae</taxon>
        <taxon>Streptophyta</taxon>
        <taxon>Embryophyta</taxon>
        <taxon>Tracheophyta</taxon>
        <taxon>Spermatophyta</taxon>
        <taxon>Magnoliopsida</taxon>
        <taxon>eudicotyledons</taxon>
        <taxon>Gunneridae</taxon>
        <taxon>Pentapetalae</taxon>
        <taxon>rosids</taxon>
        <taxon>fabids</taxon>
        <taxon>Fabales</taxon>
        <taxon>Fabaceae</taxon>
        <taxon>Papilionoideae</taxon>
        <taxon>50 kb inversion clade</taxon>
        <taxon>genistoids sensu lato</taxon>
        <taxon>core genistoids</taxon>
        <taxon>Genisteae</taxon>
        <taxon>Lupinus</taxon>
    </lineage>
</organism>
<comment type="caution">
    <text evidence="1">The sequence shown here is derived from an EMBL/GenBank/DDBJ whole genome shotgun (WGS) entry which is preliminary data.</text>
</comment>
<gene>
    <name evidence="1" type="ORF">LLUT_LOCUS14828</name>
</gene>
<dbReference type="AlphaFoldDB" id="A0AAV1WWR1"/>
<sequence length="51" mass="5851">MVHLMADPLSQQAYLHEDRKKQVLDKLNLVTISIVLLRYKCTLLVTGICQP</sequence>
<name>A0AAV1WWR1_LUPLU</name>
<dbReference type="Proteomes" id="UP001497480">
    <property type="component" value="Unassembled WGS sequence"/>
</dbReference>
<evidence type="ECO:0000313" key="2">
    <source>
        <dbReference type="Proteomes" id="UP001497480"/>
    </source>
</evidence>
<reference evidence="1 2" key="1">
    <citation type="submission" date="2024-03" db="EMBL/GenBank/DDBJ databases">
        <authorList>
            <person name="Martinez-Hernandez J."/>
        </authorList>
    </citation>
    <scope>NUCLEOTIDE SEQUENCE [LARGE SCALE GENOMIC DNA]</scope>
</reference>